<name>T0ZZ31_9ZZZZ</name>
<dbReference type="PANTHER" id="PTHR11993:SF10">
    <property type="entry name" value="NADH DEHYDROGENASE [UBIQUINONE] IRON-SULFUR PROTEIN 2, MITOCHONDRIAL"/>
    <property type="match status" value="1"/>
</dbReference>
<dbReference type="PROSITE" id="PS00535">
    <property type="entry name" value="COMPLEX1_49K"/>
    <property type="match status" value="1"/>
</dbReference>
<dbReference type="SUPFAM" id="SSF56762">
    <property type="entry name" value="HydB/Nqo4-like"/>
    <property type="match status" value="1"/>
</dbReference>
<dbReference type="Gene3D" id="1.10.645.10">
    <property type="entry name" value="Cytochrome-c3 Hydrogenase, chain B"/>
    <property type="match status" value="1"/>
</dbReference>
<organism evidence="6">
    <name type="scientific">mine drainage metagenome</name>
    <dbReference type="NCBI Taxonomy" id="410659"/>
    <lineage>
        <taxon>unclassified sequences</taxon>
        <taxon>metagenomes</taxon>
        <taxon>ecological metagenomes</taxon>
    </lineage>
</organism>
<dbReference type="InterPro" id="IPR001135">
    <property type="entry name" value="NADH_Q_OxRdtase_suD"/>
</dbReference>
<comment type="caution">
    <text evidence="6">The sequence shown here is derived from an EMBL/GenBank/DDBJ whole genome shotgun (WGS) entry which is preliminary data.</text>
</comment>
<dbReference type="Pfam" id="PF00346">
    <property type="entry name" value="Complex1_49kDa"/>
    <property type="match status" value="1"/>
</dbReference>
<dbReference type="InterPro" id="IPR022885">
    <property type="entry name" value="NDH1_su_D/H"/>
</dbReference>
<accession>T0ZZ31</accession>
<reference evidence="6" key="1">
    <citation type="submission" date="2013-08" db="EMBL/GenBank/DDBJ databases">
        <authorList>
            <person name="Mendez C."/>
            <person name="Richter M."/>
            <person name="Ferrer M."/>
            <person name="Sanchez J."/>
        </authorList>
    </citation>
    <scope>NUCLEOTIDE SEQUENCE</scope>
</reference>
<evidence type="ECO:0000256" key="4">
    <source>
        <dbReference type="ARBA" id="ARBA00023027"/>
    </source>
</evidence>
<dbReference type="InterPro" id="IPR014029">
    <property type="entry name" value="NADH_UbQ_OxRdtase_49kDa_CS"/>
</dbReference>
<dbReference type="AlphaFoldDB" id="T0ZZ31"/>
<evidence type="ECO:0000313" key="6">
    <source>
        <dbReference type="EMBL" id="EQD49857.1"/>
    </source>
</evidence>
<keyword evidence="2" id="KW-0813">Transport</keyword>
<sequence>MAIMRINVGPIHPSTHGVLRLVVDVDGDTIKEVEPHIGFLHRGVEKLMETRMYMQNPSYTEKLDYAAPMSWDDLYVASVEKAIGIEVKEAAQYARVILLEYQRIASHLLWLGTFANDLGQMFTMFMWTFRERAAVLKYLEDMTGSRMFYVNMRLGGLMRELPQDFKDRGYKLADYLTRKLSEYPDMLDANDIFKERTKGVGKLS</sequence>
<keyword evidence="3" id="KW-1278">Translocase</keyword>
<evidence type="ECO:0000256" key="3">
    <source>
        <dbReference type="ARBA" id="ARBA00022967"/>
    </source>
</evidence>
<comment type="similarity">
    <text evidence="1">Belongs to the complex I 49 kDa subunit family.</text>
</comment>
<evidence type="ECO:0000256" key="2">
    <source>
        <dbReference type="ARBA" id="ARBA00022448"/>
    </source>
</evidence>
<reference evidence="6" key="2">
    <citation type="journal article" date="2014" name="ISME J.">
        <title>Microbial stratification in low pH oxic and suboxic macroscopic growths along an acid mine drainage.</title>
        <authorList>
            <person name="Mendez-Garcia C."/>
            <person name="Mesa V."/>
            <person name="Sprenger R.R."/>
            <person name="Richter M."/>
            <person name="Diez M.S."/>
            <person name="Solano J."/>
            <person name="Bargiela R."/>
            <person name="Golyshina O.V."/>
            <person name="Manteca A."/>
            <person name="Ramos J.L."/>
            <person name="Gallego J.R."/>
            <person name="Llorente I."/>
            <person name="Martins Dos Santos V.A."/>
            <person name="Jensen O.N."/>
            <person name="Pelaez A.I."/>
            <person name="Sanchez J."/>
            <person name="Ferrer M."/>
        </authorList>
    </citation>
    <scope>NUCLEOTIDE SEQUENCE</scope>
</reference>
<dbReference type="GO" id="GO:0048038">
    <property type="term" value="F:quinone binding"/>
    <property type="evidence" value="ECO:0007669"/>
    <property type="project" value="InterPro"/>
</dbReference>
<evidence type="ECO:0000259" key="5">
    <source>
        <dbReference type="Pfam" id="PF00346"/>
    </source>
</evidence>
<dbReference type="EMBL" id="AUZZ01005374">
    <property type="protein sequence ID" value="EQD49857.1"/>
    <property type="molecule type" value="Genomic_DNA"/>
</dbReference>
<gene>
    <name evidence="6" type="ORF">B2A_07503</name>
</gene>
<dbReference type="PANTHER" id="PTHR11993">
    <property type="entry name" value="NADH-UBIQUINONE OXIDOREDUCTASE 49 KDA SUBUNIT"/>
    <property type="match status" value="1"/>
</dbReference>
<evidence type="ECO:0000256" key="1">
    <source>
        <dbReference type="ARBA" id="ARBA00005769"/>
    </source>
</evidence>
<protein>
    <submittedName>
        <fullName evidence="6">NADH dehydrogenase I, D subunit</fullName>
    </submittedName>
</protein>
<feature type="domain" description="NADH-quinone oxidoreductase subunit D" evidence="5">
    <location>
        <begin position="117"/>
        <end position="204"/>
    </location>
</feature>
<dbReference type="InterPro" id="IPR029014">
    <property type="entry name" value="NiFe-Hase_large"/>
</dbReference>
<keyword evidence="4" id="KW-0520">NAD</keyword>
<dbReference type="GO" id="GO:0051287">
    <property type="term" value="F:NAD binding"/>
    <property type="evidence" value="ECO:0007669"/>
    <property type="project" value="InterPro"/>
</dbReference>
<dbReference type="GO" id="GO:0016651">
    <property type="term" value="F:oxidoreductase activity, acting on NAD(P)H"/>
    <property type="evidence" value="ECO:0007669"/>
    <property type="project" value="InterPro"/>
</dbReference>
<proteinExistence type="inferred from homology"/>
<feature type="non-terminal residue" evidence="6">
    <location>
        <position position="204"/>
    </location>
</feature>